<dbReference type="EMBL" id="JASJQH010007190">
    <property type="protein sequence ID" value="KAK9712932.1"/>
    <property type="molecule type" value="Genomic_DNA"/>
</dbReference>
<comment type="caution">
    <text evidence="1">The sequence shown here is derived from an EMBL/GenBank/DDBJ whole genome shotgun (WGS) entry which is preliminary data.</text>
</comment>
<proteinExistence type="predicted"/>
<protein>
    <recommendedName>
        <fullName evidence="3">Dynactin subunit 3</fullName>
    </recommendedName>
</protein>
<dbReference type="PANTHER" id="PTHR28360:SF1">
    <property type="entry name" value="DYNACTIN SUBUNIT 3"/>
    <property type="match status" value="1"/>
</dbReference>
<dbReference type="InterPro" id="IPR009991">
    <property type="entry name" value="DCTN3"/>
</dbReference>
<keyword evidence="2" id="KW-1185">Reference proteome</keyword>
<gene>
    <name evidence="1" type="ORF">K7432_006822</name>
</gene>
<evidence type="ECO:0000313" key="1">
    <source>
        <dbReference type="EMBL" id="KAK9712932.1"/>
    </source>
</evidence>
<sequence>MPTLEKDFLTLNLRLQHLEECVLRTSDSKNVKAFDLETALEENPSSLLTRVEELEEKLRKELSQKKYLVDFLQKFESLKDLLEVNQLELERNLLTPAAKTEIILGSENELSKLANTLSDIESLEKFINPPAFQNVNQFEPTLKALGKVHIEQTELIEQLNSRVTNMLDVYNNTVNTLSEIFISWDSLLSVLEAKVSSLERMKAM</sequence>
<dbReference type="Proteomes" id="UP001479436">
    <property type="component" value="Unassembled WGS sequence"/>
</dbReference>
<organism evidence="1 2">
    <name type="scientific">Basidiobolus ranarum</name>
    <dbReference type="NCBI Taxonomy" id="34480"/>
    <lineage>
        <taxon>Eukaryota</taxon>
        <taxon>Fungi</taxon>
        <taxon>Fungi incertae sedis</taxon>
        <taxon>Zoopagomycota</taxon>
        <taxon>Entomophthoromycotina</taxon>
        <taxon>Basidiobolomycetes</taxon>
        <taxon>Basidiobolales</taxon>
        <taxon>Basidiobolaceae</taxon>
        <taxon>Basidiobolus</taxon>
    </lineage>
</organism>
<dbReference type="PANTHER" id="PTHR28360">
    <property type="entry name" value="DYNACTIN SUBUNIT 3"/>
    <property type="match status" value="1"/>
</dbReference>
<name>A0ABR2W122_9FUNG</name>
<accession>A0ABR2W122</accession>
<evidence type="ECO:0008006" key="3">
    <source>
        <dbReference type="Google" id="ProtNLM"/>
    </source>
</evidence>
<evidence type="ECO:0000313" key="2">
    <source>
        <dbReference type="Proteomes" id="UP001479436"/>
    </source>
</evidence>
<dbReference type="Pfam" id="PF07426">
    <property type="entry name" value="Dynactin_p22"/>
    <property type="match status" value="1"/>
</dbReference>
<reference evidence="1 2" key="1">
    <citation type="submission" date="2023-04" db="EMBL/GenBank/DDBJ databases">
        <title>Genome of Basidiobolus ranarum AG-B5.</title>
        <authorList>
            <person name="Stajich J.E."/>
            <person name="Carter-House D."/>
            <person name="Gryganskyi A."/>
        </authorList>
    </citation>
    <scope>NUCLEOTIDE SEQUENCE [LARGE SCALE GENOMIC DNA]</scope>
    <source>
        <strain evidence="1 2">AG-B5</strain>
    </source>
</reference>